<dbReference type="Gene3D" id="3.90.550.20">
    <property type="match status" value="1"/>
</dbReference>
<proteinExistence type="predicted"/>
<accession>Q5GZX9</accession>
<dbReference type="PANTHER" id="PTHR32385">
    <property type="entry name" value="MANNOSYL PHOSPHORYLINOSITOL CERAMIDE SYNTHASE"/>
    <property type="match status" value="1"/>
</dbReference>
<dbReference type="AlphaFoldDB" id="Q5GZX9"/>
<dbReference type="GO" id="GO:0051999">
    <property type="term" value="P:mannosyl-inositol phosphorylceramide biosynthetic process"/>
    <property type="evidence" value="ECO:0007669"/>
    <property type="project" value="TreeGrafter"/>
</dbReference>
<dbReference type="SUPFAM" id="SSF53448">
    <property type="entry name" value="Nucleotide-diphospho-sugar transferases"/>
    <property type="match status" value="1"/>
</dbReference>
<dbReference type="GO" id="GO:0016020">
    <property type="term" value="C:membrane"/>
    <property type="evidence" value="ECO:0007669"/>
    <property type="project" value="GOC"/>
</dbReference>
<keyword evidence="2" id="KW-0328">Glycosyltransferase</keyword>
<dbReference type="Proteomes" id="UP000006735">
    <property type="component" value="Chromosome"/>
</dbReference>
<evidence type="ECO:0000256" key="1">
    <source>
        <dbReference type="ARBA" id="ARBA00022679"/>
    </source>
</evidence>
<evidence type="ECO:0000313" key="3">
    <source>
        <dbReference type="Proteomes" id="UP000006735"/>
    </source>
</evidence>
<dbReference type="EMBL" id="AE013598">
    <property type="protein sequence ID" value="AAW75742.1"/>
    <property type="molecule type" value="Genomic_DNA"/>
</dbReference>
<organism evidence="2 3">
    <name type="scientific">Xanthomonas oryzae pv. oryzae (strain KACC10331 / KXO85)</name>
    <dbReference type="NCBI Taxonomy" id="291331"/>
    <lineage>
        <taxon>Bacteria</taxon>
        <taxon>Pseudomonadati</taxon>
        <taxon>Pseudomonadota</taxon>
        <taxon>Gammaproteobacteria</taxon>
        <taxon>Lysobacterales</taxon>
        <taxon>Lysobacteraceae</taxon>
        <taxon>Xanthomonas</taxon>
    </lineage>
</organism>
<keyword evidence="1" id="KW-0808">Transferase</keyword>
<name>Q5GZX9_XANOR</name>
<dbReference type="STRING" id="291331.XOO2488"/>
<keyword evidence="3" id="KW-1185">Reference proteome</keyword>
<dbReference type="KEGG" id="xoo:XOO2488"/>
<reference evidence="2 3" key="1">
    <citation type="journal article" date="2005" name="Nucleic Acids Res.">
        <title>The genome sequence of Xanthomonas oryzae pathovar oryzae KACC10331, the bacterial blight pathogen of rice.</title>
        <authorList>
            <person name="Lee B.M."/>
            <person name="Park Y.J."/>
            <person name="Park D.S."/>
            <person name="Kang H.W."/>
            <person name="Kim J.G."/>
            <person name="Song E.S."/>
            <person name="Park I.C."/>
            <person name="Yoon U.H."/>
            <person name="Hahn J.H."/>
            <person name="Koo B.S."/>
            <person name="Lee G.B."/>
            <person name="Kim H."/>
            <person name="Park H.S."/>
            <person name="Yoon K.O."/>
            <person name="Kim J.H."/>
            <person name="Jung C.H."/>
            <person name="Koh N.H."/>
            <person name="Seo J.S."/>
            <person name="Go S.J."/>
        </authorList>
    </citation>
    <scope>NUCLEOTIDE SEQUENCE [LARGE SCALE GENOMIC DNA]</scope>
    <source>
        <strain evidence="3">KACC10331 / KXO85</strain>
    </source>
</reference>
<dbReference type="InterPro" id="IPR007577">
    <property type="entry name" value="GlycoTrfase_DXD_sugar-bd_CS"/>
</dbReference>
<sequence length="354" mass="40541">MLPAGALAVCEASAICMCAVLCPLLPFILKACNKCIEYDKTARRLVGISTAFKHRCKNSHPHRFFLSAYCLRSFSAIYVTSIVRLRLVQPSHQPGSRIDAALRRRRWFPQFPQFPEPPAMIPHLIHLTAPTKQLLWEEGRICDRLQRLLPGWTCYVWDDADNSELMRRAFPEFAERYERIRFGVMKADIARCAYMHAHGGFYFDTDYKLLRPLDAQVLSQHCVLPVEEGAPGHEDFKIGNAVFGSEPGHPFWRAFIEHIFTAHAPEALQDHREIPMISGPRGLTRFYNAHGSQFADILFPPRDAFHPDRTWFGLGHRGGKIAVGSHLCWASWRGKSPRRKLTNYLRRKLNAVPI</sequence>
<dbReference type="GO" id="GO:0000030">
    <property type="term" value="F:mannosyltransferase activity"/>
    <property type="evidence" value="ECO:0007669"/>
    <property type="project" value="TreeGrafter"/>
</dbReference>
<dbReference type="Pfam" id="PF04488">
    <property type="entry name" value="Gly_transf_sug"/>
    <property type="match status" value="1"/>
</dbReference>
<dbReference type="InterPro" id="IPR051706">
    <property type="entry name" value="Glycosyltransferase_domain"/>
</dbReference>
<gene>
    <name evidence="2" type="primary">OCH1</name>
    <name evidence="2" type="ordered locus">XOO2488</name>
</gene>
<evidence type="ECO:0000313" key="2">
    <source>
        <dbReference type="EMBL" id="AAW75742.1"/>
    </source>
</evidence>
<dbReference type="HOGENOM" id="CLU_067107_0_0_6"/>
<dbReference type="PANTHER" id="PTHR32385:SF15">
    <property type="entry name" value="INOSITOL PHOSPHOCERAMIDE MANNOSYLTRANSFERASE 1"/>
    <property type="match status" value="1"/>
</dbReference>
<protein>
    <submittedName>
        <fullName evidence="2">Mannosyltransferase OCH1 and related enzymes</fullName>
    </submittedName>
</protein>
<dbReference type="InterPro" id="IPR029044">
    <property type="entry name" value="Nucleotide-diphossugar_trans"/>
</dbReference>